<dbReference type="InterPro" id="IPR035902">
    <property type="entry name" value="Nuc_phospho_transferase"/>
</dbReference>
<dbReference type="InterPro" id="IPR000312">
    <property type="entry name" value="Glycosyl_Trfase_fam3"/>
</dbReference>
<evidence type="ECO:0000313" key="11">
    <source>
        <dbReference type="EMBL" id="GFR41338.1"/>
    </source>
</evidence>
<dbReference type="InterPro" id="IPR005940">
    <property type="entry name" value="Anthranilate_Pribosyl_Tfrase"/>
</dbReference>
<evidence type="ECO:0000313" key="12">
    <source>
        <dbReference type="Proteomes" id="UP001054857"/>
    </source>
</evidence>
<organism evidence="11 12">
    <name type="scientific">Astrephomene gubernaculifera</name>
    <dbReference type="NCBI Taxonomy" id="47775"/>
    <lineage>
        <taxon>Eukaryota</taxon>
        <taxon>Viridiplantae</taxon>
        <taxon>Chlorophyta</taxon>
        <taxon>core chlorophytes</taxon>
        <taxon>Chlorophyceae</taxon>
        <taxon>CS clade</taxon>
        <taxon>Chlamydomonadales</taxon>
        <taxon>Astrephomenaceae</taxon>
        <taxon>Astrephomene</taxon>
    </lineage>
</organism>
<evidence type="ECO:0000256" key="8">
    <source>
        <dbReference type="ARBA" id="ARBA00061500"/>
    </source>
</evidence>
<evidence type="ECO:0000259" key="10">
    <source>
        <dbReference type="Pfam" id="PF02885"/>
    </source>
</evidence>
<dbReference type="GO" id="GO:0000162">
    <property type="term" value="P:L-tryptophan biosynthetic process"/>
    <property type="evidence" value="ECO:0007669"/>
    <property type="project" value="UniProtKB-KW"/>
</dbReference>
<evidence type="ECO:0000256" key="4">
    <source>
        <dbReference type="ARBA" id="ARBA00022676"/>
    </source>
</evidence>
<gene>
    <name evidence="11" type="ORF">Agub_g2023</name>
</gene>
<dbReference type="EMBL" id="BMAR01000001">
    <property type="protein sequence ID" value="GFR41338.1"/>
    <property type="molecule type" value="Genomic_DNA"/>
</dbReference>
<sequence length="392" mass="40807">MQTLLGRRTGRPFTAQRCQPSVPTVVRAPSTRRVRAACQAKLQMREVIEKLIAREDLTEQQAEDALTTLLGNFVPEQAAAFLVLLRSKGETPAEIAGLARAMLEQAVPVETSQPVVDIVGTGGDGIGSVNISTGASILAAGAGARVAKHGSRSVSSLCGSADVLEALGVSIDLGPASIRRCLDQAGIAFMFAPRYHPAMRAVRPVRSALKVRTALNMLGPLLNPAHAAYGLVGVYDTSISELMAGSLMRMGVRKALVVHSMGLDELTPMGPADVVEVAAGGAMRRYTLDPRDVGIPRCEVEDLKGGDAALNAAILRDVLAGQRGPVADALVLNAGYALAAAQVAGSPAEGVALAAEVQRRGDATRVLDTWAAVSQQCAKQEREEQAGAVVAA</sequence>
<dbReference type="InterPro" id="IPR017459">
    <property type="entry name" value="Glycosyl_Trfase_fam3_N_dom"/>
</dbReference>
<dbReference type="GO" id="GO:0005829">
    <property type="term" value="C:cytosol"/>
    <property type="evidence" value="ECO:0007669"/>
    <property type="project" value="TreeGrafter"/>
</dbReference>
<dbReference type="PANTHER" id="PTHR43285">
    <property type="entry name" value="ANTHRANILATE PHOSPHORIBOSYLTRANSFERASE"/>
    <property type="match status" value="1"/>
</dbReference>
<keyword evidence="7" id="KW-0057">Aromatic amino acid biosynthesis</keyword>
<evidence type="ECO:0000256" key="5">
    <source>
        <dbReference type="ARBA" id="ARBA00022679"/>
    </source>
</evidence>
<dbReference type="Pfam" id="PF00591">
    <property type="entry name" value="Glycos_transf_3"/>
    <property type="match status" value="1"/>
</dbReference>
<comment type="caution">
    <text evidence="11">The sequence shown here is derived from an EMBL/GenBank/DDBJ whole genome shotgun (WGS) entry which is preliminary data.</text>
</comment>
<evidence type="ECO:0000256" key="3">
    <source>
        <dbReference type="ARBA" id="ARBA00022605"/>
    </source>
</evidence>
<dbReference type="PANTHER" id="PTHR43285:SF2">
    <property type="entry name" value="ANTHRANILATE PHOSPHORIBOSYLTRANSFERASE"/>
    <property type="match status" value="1"/>
</dbReference>
<keyword evidence="5" id="KW-0808">Transferase</keyword>
<protein>
    <recommendedName>
        <fullName evidence="2">anthranilate phosphoribosyltransferase</fullName>
        <ecNumber evidence="2">2.4.2.18</ecNumber>
    </recommendedName>
</protein>
<keyword evidence="6" id="KW-0822">Tryptophan biosynthesis</keyword>
<keyword evidence="3" id="KW-0028">Amino-acid biosynthesis</keyword>
<dbReference type="Pfam" id="PF02885">
    <property type="entry name" value="Glycos_trans_3N"/>
    <property type="match status" value="1"/>
</dbReference>
<evidence type="ECO:0000259" key="9">
    <source>
        <dbReference type="Pfam" id="PF00591"/>
    </source>
</evidence>
<dbReference type="Proteomes" id="UP001054857">
    <property type="component" value="Unassembled WGS sequence"/>
</dbReference>
<dbReference type="GO" id="GO:0004048">
    <property type="term" value="F:anthranilate phosphoribosyltransferase activity"/>
    <property type="evidence" value="ECO:0007669"/>
    <property type="project" value="UniProtKB-EC"/>
</dbReference>
<dbReference type="NCBIfam" id="TIGR01245">
    <property type="entry name" value="trpD"/>
    <property type="match status" value="1"/>
</dbReference>
<evidence type="ECO:0000256" key="6">
    <source>
        <dbReference type="ARBA" id="ARBA00022822"/>
    </source>
</evidence>
<keyword evidence="12" id="KW-1185">Reference proteome</keyword>
<name>A0AAD3DGX6_9CHLO</name>
<dbReference type="SUPFAM" id="SSF52418">
    <property type="entry name" value="Nucleoside phosphorylase/phosphoribosyltransferase catalytic domain"/>
    <property type="match status" value="1"/>
</dbReference>
<evidence type="ECO:0000256" key="2">
    <source>
        <dbReference type="ARBA" id="ARBA00011948"/>
    </source>
</evidence>
<comment type="similarity">
    <text evidence="8">Belongs to the anthranilate phosphoribosyltransferase family.</text>
</comment>
<reference evidence="11 12" key="1">
    <citation type="journal article" date="2021" name="Sci. Rep.">
        <title>Genome sequencing of the multicellular alga Astrephomene provides insights into convergent evolution of germ-soma differentiation.</title>
        <authorList>
            <person name="Yamashita S."/>
            <person name="Yamamoto K."/>
            <person name="Matsuzaki R."/>
            <person name="Suzuki S."/>
            <person name="Yamaguchi H."/>
            <person name="Hirooka S."/>
            <person name="Minakuchi Y."/>
            <person name="Miyagishima S."/>
            <person name="Kawachi M."/>
            <person name="Toyoda A."/>
            <person name="Nozaki H."/>
        </authorList>
    </citation>
    <scope>NUCLEOTIDE SEQUENCE [LARGE SCALE GENOMIC DNA]</scope>
    <source>
        <strain evidence="11 12">NIES-4017</strain>
    </source>
</reference>
<dbReference type="Gene3D" id="3.40.1030.10">
    <property type="entry name" value="Nucleoside phosphorylase/phosphoribosyltransferase catalytic domain"/>
    <property type="match status" value="1"/>
</dbReference>
<dbReference type="InterPro" id="IPR036320">
    <property type="entry name" value="Glycosyl_Trfase_fam3_N_dom_sf"/>
</dbReference>
<dbReference type="SUPFAM" id="SSF47648">
    <property type="entry name" value="Nucleoside phosphorylase/phosphoribosyltransferase N-terminal domain"/>
    <property type="match status" value="1"/>
</dbReference>
<comment type="pathway">
    <text evidence="1">Amino-acid biosynthesis; L-tryptophan biosynthesis; L-tryptophan from chorismate: step 2/5.</text>
</comment>
<feature type="domain" description="Glycosyl transferase family 3" evidence="9">
    <location>
        <begin position="113"/>
        <end position="363"/>
    </location>
</feature>
<proteinExistence type="inferred from homology"/>
<feature type="domain" description="Glycosyl transferase family 3 N-terminal" evidence="10">
    <location>
        <begin position="45"/>
        <end position="106"/>
    </location>
</feature>
<evidence type="ECO:0000256" key="7">
    <source>
        <dbReference type="ARBA" id="ARBA00023141"/>
    </source>
</evidence>
<dbReference type="FunFam" id="3.40.1030.10:FF:000002">
    <property type="entry name" value="Anthranilate phosphoribosyltransferase"/>
    <property type="match status" value="1"/>
</dbReference>
<dbReference type="EC" id="2.4.2.18" evidence="2"/>
<dbReference type="AlphaFoldDB" id="A0AAD3DGX6"/>
<dbReference type="HAMAP" id="MF_00211">
    <property type="entry name" value="TrpD"/>
    <property type="match status" value="1"/>
</dbReference>
<keyword evidence="4" id="KW-0328">Glycosyltransferase</keyword>
<accession>A0AAD3DGX6</accession>
<evidence type="ECO:0000256" key="1">
    <source>
        <dbReference type="ARBA" id="ARBA00004907"/>
    </source>
</evidence>
<dbReference type="Gene3D" id="1.20.970.10">
    <property type="entry name" value="Transferase, Pyrimidine Nucleoside Phosphorylase, Chain C"/>
    <property type="match status" value="1"/>
</dbReference>